<name>A0AAW9TNT8_RHIML</name>
<evidence type="ECO:0000313" key="1">
    <source>
        <dbReference type="EMBL" id="MQW33564.1"/>
    </source>
</evidence>
<sequence length="61" mass="6916">MIDIKERHELEVAVSRLNKVIGHLYDRYAGQIRIRPWANFSGDTHASVAVEVTQVIARVGE</sequence>
<evidence type="ECO:0000313" key="2">
    <source>
        <dbReference type="Proteomes" id="UP000429484"/>
    </source>
</evidence>
<dbReference type="RefSeq" id="WP_153349673.1">
    <property type="nucleotide sequence ID" value="NZ_WISR01000124.1"/>
</dbReference>
<dbReference type="Proteomes" id="UP000429484">
    <property type="component" value="Unassembled WGS sequence"/>
</dbReference>
<reference evidence="1 2" key="1">
    <citation type="journal article" date="2013" name="Genome Biol.">
        <title>Comparative genomics of the core and accessory genomes of 48 Sinorhizobium strains comprising five genospecies.</title>
        <authorList>
            <person name="Sugawara M."/>
            <person name="Epstein B."/>
            <person name="Badgley B.D."/>
            <person name="Unno T."/>
            <person name="Xu L."/>
            <person name="Reese J."/>
            <person name="Gyaneshwar P."/>
            <person name="Denny R."/>
            <person name="Mudge J."/>
            <person name="Bharti A.K."/>
            <person name="Farmer A.D."/>
            <person name="May G.D."/>
            <person name="Woodward J.E."/>
            <person name="Medigue C."/>
            <person name="Vallenet D."/>
            <person name="Lajus A."/>
            <person name="Rouy Z."/>
            <person name="Martinez-Vaz B."/>
            <person name="Tiffin P."/>
            <person name="Young N.D."/>
            <person name="Sadowsky M.J."/>
        </authorList>
    </citation>
    <scope>NUCLEOTIDE SEQUENCE [LARGE SCALE GENOMIC DNA]</scope>
    <source>
        <strain evidence="1 2">N6B1</strain>
    </source>
</reference>
<organism evidence="1 2">
    <name type="scientific">Rhizobium meliloti</name>
    <name type="common">Ensifer meliloti</name>
    <name type="synonym">Sinorhizobium meliloti</name>
    <dbReference type="NCBI Taxonomy" id="382"/>
    <lineage>
        <taxon>Bacteria</taxon>
        <taxon>Pseudomonadati</taxon>
        <taxon>Pseudomonadota</taxon>
        <taxon>Alphaproteobacteria</taxon>
        <taxon>Hyphomicrobiales</taxon>
        <taxon>Rhizobiaceae</taxon>
        <taxon>Sinorhizobium/Ensifer group</taxon>
        <taxon>Sinorhizobium</taxon>
    </lineage>
</organism>
<protein>
    <submittedName>
        <fullName evidence="1">Uncharacterized protein</fullName>
    </submittedName>
</protein>
<dbReference type="EMBL" id="WISR01000124">
    <property type="protein sequence ID" value="MQW33564.1"/>
    <property type="molecule type" value="Genomic_DNA"/>
</dbReference>
<gene>
    <name evidence="1" type="ORF">GHK53_12330</name>
</gene>
<comment type="caution">
    <text evidence="1">The sequence shown here is derived from an EMBL/GenBank/DDBJ whole genome shotgun (WGS) entry which is preliminary data.</text>
</comment>
<dbReference type="AlphaFoldDB" id="A0AAW9TNT8"/>
<accession>A0AAW9TNT8</accession>
<proteinExistence type="predicted"/>